<reference evidence="1" key="1">
    <citation type="submission" date="2018-02" db="EMBL/GenBank/DDBJ databases">
        <title>The genomes of Aspergillus section Nigri reveals drivers in fungal speciation.</title>
        <authorList>
            <consortium name="DOE Joint Genome Institute"/>
            <person name="Vesth T.C."/>
            <person name="Nybo J."/>
            <person name="Theobald S."/>
            <person name="Brandl J."/>
            <person name="Frisvad J.C."/>
            <person name="Nielsen K.F."/>
            <person name="Lyhne E.K."/>
            <person name="Kogle M.E."/>
            <person name="Kuo A."/>
            <person name="Riley R."/>
            <person name="Clum A."/>
            <person name="Nolan M."/>
            <person name="Lipzen A."/>
            <person name="Salamov A."/>
            <person name="Henrissat B."/>
            <person name="Wiebenga A."/>
            <person name="De vries R.P."/>
            <person name="Grigoriev I.V."/>
            <person name="Mortensen U.H."/>
            <person name="Andersen M.R."/>
            <person name="Baker S.E."/>
        </authorList>
    </citation>
    <scope>NUCLEOTIDE SEQUENCE</scope>
    <source>
        <strain evidence="1">CBS 115574</strain>
    </source>
</reference>
<evidence type="ECO:0000313" key="2">
    <source>
        <dbReference type="Proteomes" id="UP000249748"/>
    </source>
</evidence>
<sequence length="145" mass="15964">MVEEILEMKAELHRYRYGQSILLYERHEELSTGFSHVMSNNTETSAPSGATFPGLARFAGSAVTRDHTTPTTESWPRITARLSPSGSAIGDGAQFSSIHFVHSPCLAFPFSVACDLDWLATYSPSDPFSLCYIIIFESFAVVGQH</sequence>
<gene>
    <name evidence="1" type="ORF">BO79DRAFT_219280</name>
</gene>
<dbReference type="Proteomes" id="UP000249748">
    <property type="component" value="Unassembled WGS sequence"/>
</dbReference>
<dbReference type="EMBL" id="KZ824556">
    <property type="protein sequence ID" value="RAK87222.1"/>
    <property type="molecule type" value="Genomic_DNA"/>
</dbReference>
<organism evidence="1 2">
    <name type="scientific">Aspergillus costaricaensis CBS 115574</name>
    <dbReference type="NCBI Taxonomy" id="1448317"/>
    <lineage>
        <taxon>Eukaryota</taxon>
        <taxon>Fungi</taxon>
        <taxon>Dikarya</taxon>
        <taxon>Ascomycota</taxon>
        <taxon>Pezizomycotina</taxon>
        <taxon>Eurotiomycetes</taxon>
        <taxon>Eurotiomycetidae</taxon>
        <taxon>Eurotiales</taxon>
        <taxon>Aspergillaceae</taxon>
        <taxon>Aspergillus</taxon>
        <taxon>Aspergillus subgen. Circumdati</taxon>
    </lineage>
</organism>
<evidence type="ECO:0000313" key="1">
    <source>
        <dbReference type="EMBL" id="RAK87222.1"/>
    </source>
</evidence>
<accession>A0ACD1IAC6</accession>
<protein>
    <submittedName>
        <fullName evidence="1">Uncharacterized protein</fullName>
    </submittedName>
</protein>
<keyword evidence="2" id="KW-1185">Reference proteome</keyword>
<name>A0ACD1IAC6_9EURO</name>
<proteinExistence type="predicted"/>